<proteinExistence type="predicted"/>
<comment type="caution">
    <text evidence="2">The sequence shown here is derived from an EMBL/GenBank/DDBJ whole genome shotgun (WGS) entry which is preliminary data.</text>
</comment>
<organism evidence="2 3">
    <name type="scientific">Diceros bicornis minor</name>
    <name type="common">South-central black rhinoceros</name>
    <dbReference type="NCBI Taxonomy" id="77932"/>
    <lineage>
        <taxon>Eukaryota</taxon>
        <taxon>Metazoa</taxon>
        <taxon>Chordata</taxon>
        <taxon>Craniata</taxon>
        <taxon>Vertebrata</taxon>
        <taxon>Euteleostomi</taxon>
        <taxon>Mammalia</taxon>
        <taxon>Eutheria</taxon>
        <taxon>Laurasiatheria</taxon>
        <taxon>Perissodactyla</taxon>
        <taxon>Rhinocerotidae</taxon>
        <taxon>Diceros</taxon>
    </lineage>
</organism>
<keyword evidence="1" id="KW-0812">Transmembrane</keyword>
<name>A0A7J7EWV3_DICBM</name>
<feature type="non-terminal residue" evidence="2">
    <location>
        <position position="72"/>
    </location>
</feature>
<dbReference type="EMBL" id="JACDTQ010002158">
    <property type="protein sequence ID" value="KAF5920128.1"/>
    <property type="molecule type" value="Genomic_DNA"/>
</dbReference>
<dbReference type="Proteomes" id="UP000551758">
    <property type="component" value="Unassembled WGS sequence"/>
</dbReference>
<gene>
    <name evidence="2" type="ORF">HPG69_006398</name>
</gene>
<keyword evidence="3" id="KW-1185">Reference proteome</keyword>
<sequence>MACGLCTVRWCHSPSQGGWKYSWKQEYYEQWLCSNSLYWYRNGVYRRELVTARVLGVCLMSLVLLLGLTRYQ</sequence>
<reference evidence="2 3" key="1">
    <citation type="journal article" date="2020" name="Mol. Biol. Evol.">
        <title>Interspecific Gene Flow and the Evolution of Specialization in Black and White Rhinoceros.</title>
        <authorList>
            <person name="Moodley Y."/>
            <person name="Westbury M.V."/>
            <person name="Russo I.M."/>
            <person name="Gopalakrishnan S."/>
            <person name="Rakotoarivelo A."/>
            <person name="Olsen R.A."/>
            <person name="Prost S."/>
            <person name="Tunstall T."/>
            <person name="Ryder O.A."/>
            <person name="Dalen L."/>
            <person name="Bruford M.W."/>
        </authorList>
    </citation>
    <scope>NUCLEOTIDE SEQUENCE [LARGE SCALE GENOMIC DNA]</scope>
    <source>
        <strain evidence="2">SBR-YM</strain>
        <tissue evidence="2">Skin</tissue>
    </source>
</reference>
<keyword evidence="1" id="KW-0472">Membrane</keyword>
<keyword evidence="1" id="KW-1133">Transmembrane helix</keyword>
<accession>A0A7J7EWV3</accession>
<evidence type="ECO:0000313" key="3">
    <source>
        <dbReference type="Proteomes" id="UP000551758"/>
    </source>
</evidence>
<feature type="transmembrane region" description="Helical" evidence="1">
    <location>
        <begin position="50"/>
        <end position="68"/>
    </location>
</feature>
<evidence type="ECO:0000313" key="2">
    <source>
        <dbReference type="EMBL" id="KAF5920128.1"/>
    </source>
</evidence>
<evidence type="ECO:0000256" key="1">
    <source>
        <dbReference type="SAM" id="Phobius"/>
    </source>
</evidence>
<protein>
    <submittedName>
        <fullName evidence="2">Uncharacterized protein</fullName>
    </submittedName>
</protein>
<dbReference type="AlphaFoldDB" id="A0A7J7EWV3"/>